<dbReference type="AlphaFoldDB" id="A0A1H3VNH9"/>
<evidence type="ECO:0000313" key="1">
    <source>
        <dbReference type="EMBL" id="SDZ76299.1"/>
    </source>
</evidence>
<evidence type="ECO:0000313" key="2">
    <source>
        <dbReference type="Proteomes" id="UP000199288"/>
    </source>
</evidence>
<organism evidence="1 2">
    <name type="scientific">Bowdeniella nasicola</name>
    <dbReference type="NCBI Taxonomy" id="208480"/>
    <lineage>
        <taxon>Bacteria</taxon>
        <taxon>Bacillati</taxon>
        <taxon>Actinomycetota</taxon>
        <taxon>Actinomycetes</taxon>
        <taxon>Actinomycetales</taxon>
        <taxon>Actinomycetaceae</taxon>
        <taxon>Bowdeniella</taxon>
    </lineage>
</organism>
<sequence>MRCFLPLTRADLMNPAPNAFNAGARACADTRALQREVPEADEEERELIATLAAGDYSALAYQEGPARRIVVAVDARVQELTNPELACDVELAEAITWGDAVALLVDEAAAEECVAAAGSDQAALEGLEDFDLLWFDITERDDVIAQLEG</sequence>
<protein>
    <submittedName>
        <fullName evidence="1">Uncharacterized protein</fullName>
    </submittedName>
</protein>
<proteinExistence type="predicted"/>
<dbReference type="OrthoDB" id="3253180at2"/>
<name>A0A1H3VNH9_9ACTO</name>
<reference evidence="2" key="1">
    <citation type="submission" date="2016-10" db="EMBL/GenBank/DDBJ databases">
        <authorList>
            <person name="Varghese N."/>
            <person name="Submissions S."/>
        </authorList>
    </citation>
    <scope>NUCLEOTIDE SEQUENCE [LARGE SCALE GENOMIC DNA]</scope>
    <source>
        <strain evidence="2">KPR-1</strain>
    </source>
</reference>
<dbReference type="RefSeq" id="WP_092561009.1">
    <property type="nucleotide sequence ID" value="NZ_FNQV01000001.1"/>
</dbReference>
<accession>A0A1H3VNH9</accession>
<keyword evidence="2" id="KW-1185">Reference proteome</keyword>
<dbReference type="EMBL" id="FNQV01000001">
    <property type="protein sequence ID" value="SDZ76299.1"/>
    <property type="molecule type" value="Genomic_DNA"/>
</dbReference>
<dbReference type="InterPro" id="IPR054206">
    <property type="entry name" value="DUF6912"/>
</dbReference>
<dbReference type="Pfam" id="PF21853">
    <property type="entry name" value="DUF6912"/>
    <property type="match status" value="1"/>
</dbReference>
<dbReference type="Proteomes" id="UP000199288">
    <property type="component" value="Unassembled WGS sequence"/>
</dbReference>
<gene>
    <name evidence="1" type="ORF">SAMN02910418_00159</name>
</gene>